<dbReference type="InterPro" id="IPR006640">
    <property type="entry name" value="SprT-like_domain"/>
</dbReference>
<feature type="region of interest" description="Disordered" evidence="1">
    <location>
        <begin position="90"/>
        <end position="120"/>
    </location>
</feature>
<reference evidence="3 4" key="1">
    <citation type="journal article" date="2019" name="Appl. Microbiol. Biotechnol.">
        <title>Genome sequence of Isaria javanica and comparative genome analysis insights into family S53 peptidase evolution in fungal entomopathogens.</title>
        <authorList>
            <person name="Lin R."/>
            <person name="Zhang X."/>
            <person name="Xin B."/>
            <person name="Zou M."/>
            <person name="Gao Y."/>
            <person name="Qin F."/>
            <person name="Hu Q."/>
            <person name="Xie B."/>
            <person name="Cheng X."/>
        </authorList>
    </citation>
    <scope>NUCLEOTIDE SEQUENCE [LARGE SCALE GENOMIC DNA]</scope>
    <source>
        <strain evidence="3 4">IJ1G</strain>
    </source>
</reference>
<dbReference type="Proteomes" id="UP000315783">
    <property type="component" value="Unassembled WGS sequence"/>
</dbReference>
<dbReference type="InterPro" id="IPR036910">
    <property type="entry name" value="HMG_box_dom_sf"/>
</dbReference>
<dbReference type="InterPro" id="IPR035240">
    <property type="entry name" value="SprT_Zn_ribbon"/>
</dbReference>
<protein>
    <submittedName>
        <fullName evidence="3">SprT family metallopeptidase</fullName>
    </submittedName>
</protein>
<comment type="caution">
    <text evidence="3">The sequence shown here is derived from an EMBL/GenBank/DDBJ whole genome shotgun (WGS) entry which is preliminary data.</text>
</comment>
<dbReference type="EMBL" id="SPUK01000003">
    <property type="protein sequence ID" value="TQV98340.1"/>
    <property type="molecule type" value="Genomic_DNA"/>
</dbReference>
<organism evidence="3 4">
    <name type="scientific">Cordyceps javanica</name>
    <dbReference type="NCBI Taxonomy" id="43265"/>
    <lineage>
        <taxon>Eukaryota</taxon>
        <taxon>Fungi</taxon>
        <taxon>Dikarya</taxon>
        <taxon>Ascomycota</taxon>
        <taxon>Pezizomycotina</taxon>
        <taxon>Sordariomycetes</taxon>
        <taxon>Hypocreomycetidae</taxon>
        <taxon>Hypocreales</taxon>
        <taxon>Cordycipitaceae</taxon>
        <taxon>Cordyceps</taxon>
    </lineage>
</organism>
<sequence>MSRLTDRLGHHAERNDELAQESQKTWLQPKTPMQRRELVPRSTAQPSTRRVRRLDGEKLIAANPLFQPWTTESPKKVLDFSRNISPRKVELKKQNRPEPTLGENTFGNRRQTRQGANATPMNSTLIGATLLDSDSSSSSFSEIDAGDVTLPASLQLTNHPTEFSQRMARLKQDICMTILEDSISLEMAGHESESQIAEVESGTGREAVAIPSAPSPLSSKDANIYCRADAKIRLQPMCVTANATETAEKENMNAVTTPIAHELKLTEQRVNERLCGNDLSSENEAPDTVVVSRKPLPSPRKTGATPQGPYTPTKDGFWTQSLVDCWNEEHSPRKAAKTAMRSPHKPLGPVKAGKSSFEAVKATLAVEFLKELDSQIADGRISQLSDSTGGVKIEWSKTLNTTAGRANWKMETLRTTPSNGSGATITYQHHASIELAEKIIDSEDRLLNVLAHEFCHLANFMISGITNNPHGKEFKHWAQKCSRSFSSRGIKVTTKHSYEIDFKYLWQCDGCSCAYKRHSKSINPEKHRCGGCQGKLVQIKPVPRNGGKPNEYQLFLKEEMKVLKQANPSSPQKAILQMAAEKWSNRLTLTEPQHTQEAVGDIATQLLALSLRE</sequence>
<dbReference type="Pfam" id="PF17283">
    <property type="entry name" value="Zn_ribbon_SprT"/>
    <property type="match status" value="1"/>
</dbReference>
<dbReference type="SMART" id="SM00731">
    <property type="entry name" value="SprT"/>
    <property type="match status" value="1"/>
</dbReference>
<evidence type="ECO:0000313" key="4">
    <source>
        <dbReference type="Proteomes" id="UP000315783"/>
    </source>
</evidence>
<evidence type="ECO:0000259" key="2">
    <source>
        <dbReference type="SMART" id="SM00731"/>
    </source>
</evidence>
<feature type="region of interest" description="Disordered" evidence="1">
    <location>
        <begin position="1"/>
        <end position="50"/>
    </location>
</feature>
<feature type="compositionally biased region" description="Basic and acidic residues" evidence="1">
    <location>
        <begin position="1"/>
        <end position="17"/>
    </location>
</feature>
<dbReference type="SUPFAM" id="SSF47095">
    <property type="entry name" value="HMG-box"/>
    <property type="match status" value="1"/>
</dbReference>
<dbReference type="GO" id="GO:0005634">
    <property type="term" value="C:nucleus"/>
    <property type="evidence" value="ECO:0007669"/>
    <property type="project" value="TreeGrafter"/>
</dbReference>
<keyword evidence="4" id="KW-1185">Reference proteome</keyword>
<name>A0A545V9E5_9HYPO</name>
<feature type="domain" description="SprT-like" evidence="2">
    <location>
        <begin position="370"/>
        <end position="539"/>
    </location>
</feature>
<feature type="region of interest" description="Disordered" evidence="1">
    <location>
        <begin position="277"/>
        <end position="313"/>
    </location>
</feature>
<gene>
    <name evidence="3" type="ORF">IF1G_02420</name>
</gene>
<evidence type="ECO:0000256" key="1">
    <source>
        <dbReference type="SAM" id="MobiDB-lite"/>
    </source>
</evidence>
<dbReference type="GO" id="GO:0006950">
    <property type="term" value="P:response to stress"/>
    <property type="evidence" value="ECO:0007669"/>
    <property type="project" value="UniProtKB-ARBA"/>
</dbReference>
<accession>A0A545V9E5</accession>
<dbReference type="PANTHER" id="PTHR23099">
    <property type="entry name" value="TRANSCRIPTIONAL REGULATOR"/>
    <property type="match status" value="1"/>
</dbReference>
<dbReference type="STRING" id="43265.A0A545V9E5"/>
<proteinExistence type="predicted"/>
<dbReference type="AlphaFoldDB" id="A0A545V9E5"/>
<dbReference type="PANTHER" id="PTHR23099:SF0">
    <property type="entry name" value="GERM CELL NUCLEAR ACIDIC PROTEIN"/>
    <property type="match status" value="1"/>
</dbReference>
<evidence type="ECO:0000313" key="3">
    <source>
        <dbReference type="EMBL" id="TQV98340.1"/>
    </source>
</evidence>
<dbReference type="CDD" id="cd00084">
    <property type="entry name" value="HMG-box_SF"/>
    <property type="match status" value="1"/>
</dbReference>
<dbReference type="OrthoDB" id="20772at2759"/>
<dbReference type="Pfam" id="PF10263">
    <property type="entry name" value="SprT-like"/>
    <property type="match status" value="1"/>
</dbReference>
<feature type="compositionally biased region" description="Polar residues" evidence="1">
    <location>
        <begin position="102"/>
        <end position="120"/>
    </location>
</feature>